<dbReference type="InterPro" id="IPR050553">
    <property type="entry name" value="Thioredoxin_ResA/DsbE_sf"/>
</dbReference>
<accession>A0ABT5SYI7</accession>
<dbReference type="PANTHER" id="PTHR42852">
    <property type="entry name" value="THIOL:DISULFIDE INTERCHANGE PROTEIN DSBE"/>
    <property type="match status" value="1"/>
</dbReference>
<dbReference type="InterPro" id="IPR017937">
    <property type="entry name" value="Thioredoxin_CS"/>
</dbReference>
<evidence type="ECO:0000313" key="8">
    <source>
        <dbReference type="Proteomes" id="UP001300763"/>
    </source>
</evidence>
<keyword evidence="4" id="KW-1015">Disulfide bond</keyword>
<protein>
    <submittedName>
        <fullName evidence="7">TlpA disulfide reductase family protein</fullName>
    </submittedName>
</protein>
<dbReference type="RefSeq" id="WP_274202297.1">
    <property type="nucleotide sequence ID" value="NZ_JAQZAO010000009.1"/>
</dbReference>
<dbReference type="InterPro" id="IPR013740">
    <property type="entry name" value="Redoxin"/>
</dbReference>
<dbReference type="PROSITE" id="PS51352">
    <property type="entry name" value="THIOREDOXIN_2"/>
    <property type="match status" value="1"/>
</dbReference>
<dbReference type="SUPFAM" id="SSF52833">
    <property type="entry name" value="Thioredoxin-like"/>
    <property type="match status" value="1"/>
</dbReference>
<dbReference type="Pfam" id="PF08534">
    <property type="entry name" value="Redoxin"/>
    <property type="match status" value="1"/>
</dbReference>
<keyword evidence="3" id="KW-0812">Transmembrane</keyword>
<gene>
    <name evidence="7" type="ORF">PGB27_20750</name>
</gene>
<dbReference type="Proteomes" id="UP001300763">
    <property type="component" value="Unassembled WGS sequence"/>
</dbReference>
<dbReference type="PROSITE" id="PS51257">
    <property type="entry name" value="PROKAR_LIPOPROTEIN"/>
    <property type="match status" value="1"/>
</dbReference>
<evidence type="ECO:0000256" key="3">
    <source>
        <dbReference type="ARBA" id="ARBA00022968"/>
    </source>
</evidence>
<proteinExistence type="predicted"/>
<keyword evidence="2" id="KW-0201">Cytochrome c-type biogenesis</keyword>
<evidence type="ECO:0000259" key="6">
    <source>
        <dbReference type="PROSITE" id="PS51352"/>
    </source>
</evidence>
<keyword evidence="3" id="KW-0735">Signal-anchor</keyword>
<dbReference type="EMBL" id="JAQZAO010000009">
    <property type="protein sequence ID" value="MDD7967776.1"/>
    <property type="molecule type" value="Genomic_DNA"/>
</dbReference>
<organism evidence="7 8">
    <name type="scientific">Actinomycetospora lemnae</name>
    <dbReference type="NCBI Taxonomy" id="3019891"/>
    <lineage>
        <taxon>Bacteria</taxon>
        <taxon>Bacillati</taxon>
        <taxon>Actinomycetota</taxon>
        <taxon>Actinomycetes</taxon>
        <taxon>Pseudonocardiales</taxon>
        <taxon>Pseudonocardiaceae</taxon>
        <taxon>Actinomycetospora</taxon>
    </lineage>
</organism>
<dbReference type="CDD" id="cd02966">
    <property type="entry name" value="TlpA_like_family"/>
    <property type="match status" value="1"/>
</dbReference>
<dbReference type="PROSITE" id="PS00194">
    <property type="entry name" value="THIOREDOXIN_1"/>
    <property type="match status" value="1"/>
</dbReference>
<dbReference type="Gene3D" id="3.40.30.10">
    <property type="entry name" value="Glutaredoxin"/>
    <property type="match status" value="1"/>
</dbReference>
<evidence type="ECO:0000256" key="2">
    <source>
        <dbReference type="ARBA" id="ARBA00022748"/>
    </source>
</evidence>
<keyword evidence="5" id="KW-0676">Redox-active center</keyword>
<evidence type="ECO:0000256" key="5">
    <source>
        <dbReference type="ARBA" id="ARBA00023284"/>
    </source>
</evidence>
<dbReference type="PANTHER" id="PTHR42852:SF6">
    <property type="entry name" value="THIOL:DISULFIDE INTERCHANGE PROTEIN DSBE"/>
    <property type="match status" value="1"/>
</dbReference>
<name>A0ABT5SYI7_9PSEU</name>
<reference evidence="7 8" key="1">
    <citation type="submission" date="2023-02" db="EMBL/GenBank/DDBJ databases">
        <title>Genome sequencing required for Actinomycetospora new species description.</title>
        <authorList>
            <person name="Saimee Y."/>
            <person name="Duangmal K."/>
        </authorList>
    </citation>
    <scope>NUCLEOTIDE SEQUENCE [LARGE SCALE GENOMIC DNA]</scope>
    <source>
        <strain evidence="7 8">DW7H6</strain>
    </source>
</reference>
<feature type="domain" description="Thioredoxin" evidence="6">
    <location>
        <begin position="39"/>
        <end position="195"/>
    </location>
</feature>
<comment type="caution">
    <text evidence="7">The sequence shown here is derived from an EMBL/GenBank/DDBJ whole genome shotgun (WGS) entry which is preliminary data.</text>
</comment>
<evidence type="ECO:0000313" key="7">
    <source>
        <dbReference type="EMBL" id="MDD7967776.1"/>
    </source>
</evidence>
<dbReference type="InterPro" id="IPR036249">
    <property type="entry name" value="Thioredoxin-like_sf"/>
</dbReference>
<dbReference type="InterPro" id="IPR013766">
    <property type="entry name" value="Thioredoxin_domain"/>
</dbReference>
<comment type="subcellular location">
    <subcellularLocation>
        <location evidence="1">Cell envelope</location>
    </subcellularLocation>
</comment>
<evidence type="ECO:0000256" key="1">
    <source>
        <dbReference type="ARBA" id="ARBA00004196"/>
    </source>
</evidence>
<evidence type="ECO:0000256" key="4">
    <source>
        <dbReference type="ARBA" id="ARBA00023157"/>
    </source>
</evidence>
<sequence>MRHIPGRRTRRLSVLLAVAVTAVLVGCGHDQRPGTFTFTSPGGQSRVFYDPPATRGVVPPIAGEDVLRPGVEIGTASYPGQVVVLNIWGSWCGPCRAETPELEAVARATAPLGVQFLGIDVRDDRDAAADFLRDRGVSYPSIYDPPGRSLLALRGFPRNVVPSTIVLDREGRVAAVFLTAVLAADIEPTIRRIATEPPASAGGGP</sequence>
<keyword evidence="8" id="KW-1185">Reference proteome</keyword>